<dbReference type="STRING" id="472175.EL18_02078"/>
<dbReference type="EMBL" id="JMQM01000001">
    <property type="protein sequence ID" value="KFB11036.1"/>
    <property type="molecule type" value="Genomic_DNA"/>
</dbReference>
<dbReference type="OrthoDB" id="1666403at2"/>
<keyword evidence="3" id="KW-0231">Viral genome packaging</keyword>
<dbReference type="PATRIC" id="fig|472175.3.peg.2081"/>
<name>A0A084UDK0_9HYPH</name>
<comment type="caution">
    <text evidence="4">The sequence shown here is derived from an EMBL/GenBank/DDBJ whole genome shotgun (WGS) entry which is preliminary data.</text>
</comment>
<sequence>MGIVDDLMRLQSELAAERTHWESAWRDCVELCLPFASHRYDFSGGSTSASLSGLQQNAPQAARRSREIYDATAVWAGERLTAGMESLIAPRAQKWHGFNLDDPFGAEPNDVEEEWLDKLRDYHFAARYDTRSNFALANQKAIRSSVILGTGILYQEENVGRKGIDPVKVPFFYRHVPVIECYLGIDAFDDVDRCIRVCEFTARSAVAYFGSDKVSQKVRDAAENIKDSETKFTFMHAVLPREEAGEFSSKTKDRLFASFWVEVDTKHLVSHSGFFSFPYHVMWWDQVDNSPYGQSAPMAIISDIKMLQAMSKSAVQASQMMVKPPLATMSGMYNKRLNLNPGAVNGGFLDDSGRMKAAPIVTNQNPSLLENLLEVKRAGIRESMYVNLFQVLIQNPQQTATEALIKANEKGELLGPAGAKIEAGLARAVDREVDIVQRKGAFEAGSPLEPPASLQNKAIGVRFTGPLARLRRMQELQGVESVIGIASGLGQYDQSVLDRIDTDETLELVREIRGAPRKMFRTDEEVAQIRADRAQQMEQQAALTAMEQMSNTAKNATPAIQAAMGRQ</sequence>
<reference evidence="4 5" key="1">
    <citation type="submission" date="2014-05" db="EMBL/GenBank/DDBJ databases">
        <title>Draft Genome Sequence of Nitratireductor basaltis Strain UMTGB225, A Marine Bacterium Isolated from Green Barrel Tunicate.</title>
        <authorList>
            <person name="Gan H.Y."/>
        </authorList>
    </citation>
    <scope>NUCLEOTIDE SEQUENCE [LARGE SCALE GENOMIC DNA]</scope>
    <source>
        <strain evidence="4 5">UMTGB225</strain>
    </source>
</reference>
<dbReference type="AlphaFoldDB" id="A0A084UDK0"/>
<evidence type="ECO:0000256" key="2">
    <source>
        <dbReference type="ARBA" id="ARBA00022612"/>
    </source>
</evidence>
<dbReference type="Pfam" id="PF12236">
    <property type="entry name" value="Head-tail_con"/>
    <property type="match status" value="1"/>
</dbReference>
<evidence type="ECO:0000256" key="3">
    <source>
        <dbReference type="ARBA" id="ARBA00023219"/>
    </source>
</evidence>
<keyword evidence="2" id="KW-1188">Viral release from host cell</keyword>
<gene>
    <name evidence="4" type="ORF">EL18_02078</name>
</gene>
<dbReference type="eggNOG" id="ENOG502Z7XJ">
    <property type="taxonomic scope" value="Bacteria"/>
</dbReference>
<accession>A0A084UDK0</accession>
<organism evidence="4 5">
    <name type="scientific">Nitratireductor basaltis</name>
    <dbReference type="NCBI Taxonomy" id="472175"/>
    <lineage>
        <taxon>Bacteria</taxon>
        <taxon>Pseudomonadati</taxon>
        <taxon>Pseudomonadota</taxon>
        <taxon>Alphaproteobacteria</taxon>
        <taxon>Hyphomicrobiales</taxon>
        <taxon>Phyllobacteriaceae</taxon>
        <taxon>Nitratireductor</taxon>
    </lineage>
</organism>
<comment type="subcellular location">
    <subcellularLocation>
        <location evidence="1">Virion</location>
    </subcellularLocation>
</comment>
<evidence type="ECO:0000256" key="1">
    <source>
        <dbReference type="ARBA" id="ARBA00004328"/>
    </source>
</evidence>
<dbReference type="RefSeq" id="WP_036482510.1">
    <property type="nucleotide sequence ID" value="NZ_JMQM01000001.1"/>
</dbReference>
<dbReference type="InterPro" id="IPR020991">
    <property type="entry name" value="Connector_podovirus"/>
</dbReference>
<evidence type="ECO:0000313" key="5">
    <source>
        <dbReference type="Proteomes" id="UP000053675"/>
    </source>
</evidence>
<proteinExistence type="predicted"/>
<dbReference type="Proteomes" id="UP000053675">
    <property type="component" value="Unassembled WGS sequence"/>
</dbReference>
<evidence type="ECO:0000313" key="4">
    <source>
        <dbReference type="EMBL" id="KFB11036.1"/>
    </source>
</evidence>
<protein>
    <submittedName>
        <fullName evidence="4">Putative Head-to-tail joining protein</fullName>
    </submittedName>
</protein>
<keyword evidence="5" id="KW-1185">Reference proteome</keyword>